<dbReference type="Proteomes" id="UP001529510">
    <property type="component" value="Unassembled WGS sequence"/>
</dbReference>
<evidence type="ECO:0000313" key="2">
    <source>
        <dbReference type="EMBL" id="KAL0177577.1"/>
    </source>
</evidence>
<name>A0ABD0PUJ3_CIRMR</name>
<feature type="non-terminal residue" evidence="2">
    <location>
        <position position="79"/>
    </location>
</feature>
<sequence>VTLSPGSRDPGASTHSISTAATPDKTRFPRGSASRSTFHGQPRDRRTATYNGPPASPTQPRSRGNANNLLTKLTSKLTR</sequence>
<protein>
    <submittedName>
        <fullName evidence="2">Uncharacterized protein</fullName>
    </submittedName>
</protein>
<keyword evidence="3" id="KW-1185">Reference proteome</keyword>
<feature type="region of interest" description="Disordered" evidence="1">
    <location>
        <begin position="1"/>
        <end position="79"/>
    </location>
</feature>
<gene>
    <name evidence="2" type="ORF">M9458_026471</name>
</gene>
<comment type="caution">
    <text evidence="2">The sequence shown here is derived from an EMBL/GenBank/DDBJ whole genome shotgun (WGS) entry which is preliminary data.</text>
</comment>
<evidence type="ECO:0000313" key="3">
    <source>
        <dbReference type="Proteomes" id="UP001529510"/>
    </source>
</evidence>
<feature type="non-terminal residue" evidence="2">
    <location>
        <position position="1"/>
    </location>
</feature>
<feature type="compositionally biased region" description="Low complexity" evidence="1">
    <location>
        <begin position="69"/>
        <end position="79"/>
    </location>
</feature>
<feature type="compositionally biased region" description="Polar residues" evidence="1">
    <location>
        <begin position="58"/>
        <end position="68"/>
    </location>
</feature>
<proteinExistence type="predicted"/>
<dbReference type="EMBL" id="JAMKFB020000013">
    <property type="protein sequence ID" value="KAL0177577.1"/>
    <property type="molecule type" value="Genomic_DNA"/>
</dbReference>
<organism evidence="2 3">
    <name type="scientific">Cirrhinus mrigala</name>
    <name type="common">Mrigala</name>
    <dbReference type="NCBI Taxonomy" id="683832"/>
    <lineage>
        <taxon>Eukaryota</taxon>
        <taxon>Metazoa</taxon>
        <taxon>Chordata</taxon>
        <taxon>Craniata</taxon>
        <taxon>Vertebrata</taxon>
        <taxon>Euteleostomi</taxon>
        <taxon>Actinopterygii</taxon>
        <taxon>Neopterygii</taxon>
        <taxon>Teleostei</taxon>
        <taxon>Ostariophysi</taxon>
        <taxon>Cypriniformes</taxon>
        <taxon>Cyprinidae</taxon>
        <taxon>Labeoninae</taxon>
        <taxon>Labeonini</taxon>
        <taxon>Cirrhinus</taxon>
    </lineage>
</organism>
<evidence type="ECO:0000256" key="1">
    <source>
        <dbReference type="SAM" id="MobiDB-lite"/>
    </source>
</evidence>
<reference evidence="2 3" key="1">
    <citation type="submission" date="2024-05" db="EMBL/GenBank/DDBJ databases">
        <title>Genome sequencing and assembly of Indian major carp, Cirrhinus mrigala (Hamilton, 1822).</title>
        <authorList>
            <person name="Mohindra V."/>
            <person name="Chowdhury L.M."/>
            <person name="Lal K."/>
            <person name="Jena J.K."/>
        </authorList>
    </citation>
    <scope>NUCLEOTIDE SEQUENCE [LARGE SCALE GENOMIC DNA]</scope>
    <source>
        <strain evidence="2">CM1030</strain>
        <tissue evidence="2">Blood</tissue>
    </source>
</reference>
<dbReference type="AlphaFoldDB" id="A0ABD0PUJ3"/>
<accession>A0ABD0PUJ3</accession>